<reference evidence="1" key="1">
    <citation type="submission" date="2010-04" db="EMBL/GenBank/DDBJ databases">
        <authorList>
            <person name="Reid K.E."/>
            <person name="Liao N."/>
            <person name="Chan S."/>
            <person name="Docking R."/>
            <person name="Taylor G."/>
            <person name="Moore R."/>
            <person name="Mayo M."/>
            <person name="Munro S."/>
            <person name="King J."/>
            <person name="Yanchuk A."/>
            <person name="Holt R."/>
            <person name="Jones S."/>
            <person name="Marra M."/>
            <person name="Ritland C.E."/>
            <person name="Ritland K."/>
            <person name="Bohlmann J."/>
        </authorList>
    </citation>
    <scope>NUCLEOTIDE SEQUENCE</scope>
    <source>
        <tissue evidence="1">Buds collected with no treatment. Collection October 2007</tissue>
    </source>
</reference>
<accession>D5A8P3</accession>
<sequence>MNVFLPHLIDVLKGCLVFVVTSPLQTMERSLRARNDMPHQVTVK</sequence>
<protein>
    <submittedName>
        <fullName evidence="1">Uncharacterized protein</fullName>
    </submittedName>
</protein>
<evidence type="ECO:0000313" key="1">
    <source>
        <dbReference type="EMBL" id="ADE75912.1"/>
    </source>
</evidence>
<dbReference type="AlphaFoldDB" id="D5A8P3"/>
<dbReference type="EMBL" id="BT122540">
    <property type="protein sequence ID" value="ADE75912.1"/>
    <property type="molecule type" value="mRNA"/>
</dbReference>
<name>D5A8P3_PICSI</name>
<organism evidence="1">
    <name type="scientific">Picea sitchensis</name>
    <name type="common">Sitka spruce</name>
    <name type="synonym">Pinus sitchensis</name>
    <dbReference type="NCBI Taxonomy" id="3332"/>
    <lineage>
        <taxon>Eukaryota</taxon>
        <taxon>Viridiplantae</taxon>
        <taxon>Streptophyta</taxon>
        <taxon>Embryophyta</taxon>
        <taxon>Tracheophyta</taxon>
        <taxon>Spermatophyta</taxon>
        <taxon>Pinopsida</taxon>
        <taxon>Pinidae</taxon>
        <taxon>Conifers I</taxon>
        <taxon>Pinales</taxon>
        <taxon>Pinaceae</taxon>
        <taxon>Picea</taxon>
    </lineage>
</organism>
<proteinExistence type="evidence at transcript level"/>